<keyword evidence="5" id="KW-0482">Metalloprotease</keyword>
<dbReference type="NCBIfam" id="TIGR00608">
    <property type="entry name" value="radc"/>
    <property type="match status" value="1"/>
</dbReference>
<keyword evidence="1" id="KW-0645">Protease</keyword>
<dbReference type="PROSITE" id="PS50249">
    <property type="entry name" value="MPN"/>
    <property type="match status" value="1"/>
</dbReference>
<dbReference type="CDD" id="cd08071">
    <property type="entry name" value="MPN_DUF2466"/>
    <property type="match status" value="1"/>
</dbReference>
<dbReference type="EMBL" id="LVXZ01000023">
    <property type="protein sequence ID" value="OAP92971.1"/>
    <property type="molecule type" value="Genomic_DNA"/>
</dbReference>
<comment type="caution">
    <text evidence="7">The sequence shown here is derived from an EMBL/GenBank/DDBJ whole genome shotgun (WGS) entry which is preliminary data.</text>
</comment>
<dbReference type="InterPro" id="IPR001405">
    <property type="entry name" value="UPF0758"/>
</dbReference>
<proteinExistence type="predicted"/>
<accession>A0A179BPC7</accession>
<dbReference type="InterPro" id="IPR037518">
    <property type="entry name" value="MPN"/>
</dbReference>
<dbReference type="Gene3D" id="3.40.140.10">
    <property type="entry name" value="Cytidine Deaminase, domain 2"/>
    <property type="match status" value="1"/>
</dbReference>
<dbReference type="OrthoDB" id="7375040at2"/>
<dbReference type="PROSITE" id="PS01302">
    <property type="entry name" value="UPF0758"/>
    <property type="match status" value="1"/>
</dbReference>
<evidence type="ECO:0000313" key="7">
    <source>
        <dbReference type="EMBL" id="OAP92971.1"/>
    </source>
</evidence>
<dbReference type="InterPro" id="IPR020891">
    <property type="entry name" value="UPF0758_CS"/>
</dbReference>
<evidence type="ECO:0000256" key="1">
    <source>
        <dbReference type="ARBA" id="ARBA00022670"/>
    </source>
</evidence>
<dbReference type="AlphaFoldDB" id="A0A179BPC7"/>
<sequence>MNPYHNTPDAELLRIVAGDDVAKALQHRPLIEICGFRQPTMRTGVEESPSVYGIPPAIDAARELFTRCLATAMNMEGSHRISSAQNAKDFVRMKCAGLEREVFSVIWMNKKHDVIAVENLFLGTVDSSQVHPREVVKSAIKQNAVSAAFYHNHPSGHAEPSPADIKITKTLADALNVIDVWVLDHLIVAGTDVASLRERGEM</sequence>
<dbReference type="InterPro" id="IPR025657">
    <property type="entry name" value="RadC_JAB"/>
</dbReference>
<dbReference type="RefSeq" id="WP_064218147.1">
    <property type="nucleotide sequence ID" value="NZ_LVXZ01000023.1"/>
</dbReference>
<dbReference type="SUPFAM" id="SSF102712">
    <property type="entry name" value="JAB1/MPN domain"/>
    <property type="match status" value="1"/>
</dbReference>
<dbReference type="PANTHER" id="PTHR30471">
    <property type="entry name" value="DNA REPAIR PROTEIN RADC"/>
    <property type="match status" value="1"/>
</dbReference>
<feature type="domain" description="MPN" evidence="6">
    <location>
        <begin position="80"/>
        <end position="202"/>
    </location>
</feature>
<dbReference type="GO" id="GO:0008237">
    <property type="term" value="F:metallopeptidase activity"/>
    <property type="evidence" value="ECO:0007669"/>
    <property type="project" value="UniProtKB-KW"/>
</dbReference>
<keyword evidence="8" id="KW-1185">Reference proteome</keyword>
<dbReference type="Pfam" id="PF04002">
    <property type="entry name" value="RadC"/>
    <property type="match status" value="1"/>
</dbReference>
<keyword evidence="3" id="KW-0378">Hydrolase</keyword>
<evidence type="ECO:0000256" key="3">
    <source>
        <dbReference type="ARBA" id="ARBA00022801"/>
    </source>
</evidence>
<reference evidence="7 8" key="1">
    <citation type="submission" date="2016-04" db="EMBL/GenBank/DDBJ databases">
        <title>Acidithiobacillus ferrooxidans genome sequencing and assembly.</title>
        <authorList>
            <person name="Zhou Z."/>
        </authorList>
    </citation>
    <scope>NUCLEOTIDE SEQUENCE [LARGE SCALE GENOMIC DNA]</scope>
    <source>
        <strain evidence="7 8">BY0502</strain>
    </source>
</reference>
<dbReference type="PANTHER" id="PTHR30471:SF3">
    <property type="entry name" value="UPF0758 PROTEIN YEES-RELATED"/>
    <property type="match status" value="1"/>
</dbReference>
<evidence type="ECO:0000256" key="4">
    <source>
        <dbReference type="ARBA" id="ARBA00022833"/>
    </source>
</evidence>
<evidence type="ECO:0000259" key="6">
    <source>
        <dbReference type="PROSITE" id="PS50249"/>
    </source>
</evidence>
<organism evidence="7 8">
    <name type="scientific">Acidithiobacillus ferrooxidans</name>
    <name type="common">Thiobacillus ferrooxidans</name>
    <dbReference type="NCBI Taxonomy" id="920"/>
    <lineage>
        <taxon>Bacteria</taxon>
        <taxon>Pseudomonadati</taxon>
        <taxon>Pseudomonadota</taxon>
        <taxon>Acidithiobacillia</taxon>
        <taxon>Acidithiobacillales</taxon>
        <taxon>Acidithiobacillaceae</taxon>
        <taxon>Acidithiobacillus</taxon>
    </lineage>
</organism>
<gene>
    <name evidence="7" type="ORF">A4H96_02610</name>
</gene>
<dbReference type="GO" id="GO:0006508">
    <property type="term" value="P:proteolysis"/>
    <property type="evidence" value="ECO:0007669"/>
    <property type="project" value="UniProtKB-KW"/>
</dbReference>
<dbReference type="Proteomes" id="UP000078302">
    <property type="component" value="Unassembled WGS sequence"/>
</dbReference>
<evidence type="ECO:0000256" key="2">
    <source>
        <dbReference type="ARBA" id="ARBA00022723"/>
    </source>
</evidence>
<keyword evidence="4" id="KW-0862">Zinc</keyword>
<evidence type="ECO:0000256" key="5">
    <source>
        <dbReference type="ARBA" id="ARBA00023049"/>
    </source>
</evidence>
<evidence type="ECO:0000313" key="8">
    <source>
        <dbReference type="Proteomes" id="UP000078302"/>
    </source>
</evidence>
<name>A0A179BPC7_ACIFR</name>
<protein>
    <recommendedName>
        <fullName evidence="6">MPN domain-containing protein</fullName>
    </recommendedName>
</protein>
<keyword evidence="2" id="KW-0479">Metal-binding</keyword>
<dbReference type="GO" id="GO:0046872">
    <property type="term" value="F:metal ion binding"/>
    <property type="evidence" value="ECO:0007669"/>
    <property type="project" value="UniProtKB-KW"/>
</dbReference>